<name>A0ABD5XHI5_9EURY</name>
<organism evidence="2 3">
    <name type="scientific">Haloferax chudinovii</name>
    <dbReference type="NCBI Taxonomy" id="1109010"/>
    <lineage>
        <taxon>Archaea</taxon>
        <taxon>Methanobacteriati</taxon>
        <taxon>Methanobacteriota</taxon>
        <taxon>Stenosarchaea group</taxon>
        <taxon>Halobacteria</taxon>
        <taxon>Halobacteriales</taxon>
        <taxon>Haloferacaceae</taxon>
        <taxon>Haloferax</taxon>
    </lineage>
</organism>
<gene>
    <name evidence="2" type="ORF">ACFQI8_14230</name>
</gene>
<evidence type="ECO:0000256" key="1">
    <source>
        <dbReference type="SAM" id="Coils"/>
    </source>
</evidence>
<comment type="caution">
    <text evidence="2">The sequence shown here is derived from an EMBL/GenBank/DDBJ whole genome shotgun (WGS) entry which is preliminary data.</text>
</comment>
<reference evidence="2 3" key="1">
    <citation type="journal article" date="2019" name="Int. J. Syst. Evol. Microbiol.">
        <title>The Global Catalogue of Microorganisms (GCM) 10K type strain sequencing project: providing services to taxonomists for standard genome sequencing and annotation.</title>
        <authorList>
            <consortium name="The Broad Institute Genomics Platform"/>
            <consortium name="The Broad Institute Genome Sequencing Center for Infectious Disease"/>
            <person name="Wu L."/>
            <person name="Ma J."/>
        </authorList>
    </citation>
    <scope>NUCLEOTIDE SEQUENCE [LARGE SCALE GENOMIC DNA]</scope>
    <source>
        <strain evidence="2 3">DSM 26526</strain>
    </source>
</reference>
<evidence type="ECO:0000313" key="3">
    <source>
        <dbReference type="Proteomes" id="UP001596460"/>
    </source>
</evidence>
<keyword evidence="3" id="KW-1185">Reference proteome</keyword>
<keyword evidence="1" id="KW-0175">Coiled coil</keyword>
<sequence length="242" mass="28368">MPSSTIRDNGSLLSLFDQLDTEEVADRRIGVYILEDVYGKFMADIGREYFGLDDKMRDMNLMSQWGKINVRIQSLDNQSVPGEYSSIAPSLKQIRDRVAHDYDYEPPAGRIADLRELAPEWKEWLTEQAIEYHEVEREQDARQTLIQLTRNTLQEVRQESEWLSSSAVFFEETKTQAQEMLDELERIEGDSNEITRELVDIFSKAKELDHEVDYEEAVDALVEQERQSQVDAYLEEPWRYDD</sequence>
<accession>A0ABD5XHI5</accession>
<evidence type="ECO:0008006" key="4">
    <source>
        <dbReference type="Google" id="ProtNLM"/>
    </source>
</evidence>
<evidence type="ECO:0000313" key="2">
    <source>
        <dbReference type="EMBL" id="MFC7130546.1"/>
    </source>
</evidence>
<protein>
    <recommendedName>
        <fullName evidence="4">DUF4145 domain-containing protein</fullName>
    </recommendedName>
</protein>
<dbReference type="AlphaFoldDB" id="A0ABD5XHI5"/>
<proteinExistence type="predicted"/>
<dbReference type="RefSeq" id="WP_390245883.1">
    <property type="nucleotide sequence ID" value="NZ_JBHTAB010000008.1"/>
</dbReference>
<dbReference type="EMBL" id="JBHTAB010000008">
    <property type="protein sequence ID" value="MFC7130546.1"/>
    <property type="molecule type" value="Genomic_DNA"/>
</dbReference>
<dbReference type="Proteomes" id="UP001596460">
    <property type="component" value="Unassembled WGS sequence"/>
</dbReference>
<feature type="coiled-coil region" evidence="1">
    <location>
        <begin position="167"/>
        <end position="197"/>
    </location>
</feature>